<protein>
    <submittedName>
        <fullName evidence="2">NAD(P)/FAD-dependent oxidoreductase</fullName>
    </submittedName>
</protein>
<gene>
    <name evidence="2" type="ORF">JJQ90_08735</name>
</gene>
<evidence type="ECO:0000313" key="2">
    <source>
        <dbReference type="EMBL" id="MBU8543790.1"/>
    </source>
</evidence>
<dbReference type="PANTHER" id="PTHR43539">
    <property type="entry name" value="FLAVIN-BINDING MONOOXYGENASE-LIKE PROTEIN (AFU_ORTHOLOGUE AFUA_4G09220)"/>
    <property type="match status" value="1"/>
</dbReference>
<organism evidence="2 3">
    <name type="scientific">Falsiroseomonas oleicola</name>
    <dbReference type="NCBI Taxonomy" id="2801474"/>
    <lineage>
        <taxon>Bacteria</taxon>
        <taxon>Pseudomonadati</taxon>
        <taxon>Pseudomonadota</taxon>
        <taxon>Alphaproteobacteria</taxon>
        <taxon>Acetobacterales</taxon>
        <taxon>Roseomonadaceae</taxon>
        <taxon>Falsiroseomonas</taxon>
    </lineage>
</organism>
<name>A0ABS6H8W9_9PROT</name>
<dbReference type="Proteomes" id="UP000689967">
    <property type="component" value="Unassembled WGS sequence"/>
</dbReference>
<comment type="caution">
    <text evidence="2">The sequence shown here is derived from an EMBL/GenBank/DDBJ whole genome shotgun (WGS) entry which is preliminary data.</text>
</comment>
<proteinExistence type="predicted"/>
<accession>A0ABS6H8W9</accession>
<keyword evidence="3" id="KW-1185">Reference proteome</keyword>
<evidence type="ECO:0000313" key="3">
    <source>
        <dbReference type="Proteomes" id="UP000689967"/>
    </source>
</evidence>
<dbReference type="Pfam" id="PF13738">
    <property type="entry name" value="Pyr_redox_3"/>
    <property type="match status" value="1"/>
</dbReference>
<dbReference type="EMBL" id="JAERQM010000002">
    <property type="protein sequence ID" value="MBU8543790.1"/>
    <property type="molecule type" value="Genomic_DNA"/>
</dbReference>
<dbReference type="InterPro" id="IPR050982">
    <property type="entry name" value="Auxin_biosynth/cation_transpt"/>
</dbReference>
<reference evidence="2 3" key="1">
    <citation type="submission" date="2021-01" db="EMBL/GenBank/DDBJ databases">
        <title>Roseomonas sp. nov, a bacterium isolated from an oil production mixture in Yumen Oilfield.</title>
        <authorList>
            <person name="Wu D."/>
        </authorList>
    </citation>
    <scope>NUCLEOTIDE SEQUENCE [LARGE SCALE GENOMIC DNA]</scope>
    <source>
        <strain evidence="2 3">ROY-5-3</strain>
    </source>
</reference>
<keyword evidence="1" id="KW-0560">Oxidoreductase</keyword>
<evidence type="ECO:0000256" key="1">
    <source>
        <dbReference type="ARBA" id="ARBA00023002"/>
    </source>
</evidence>
<dbReference type="PANTHER" id="PTHR43539:SF91">
    <property type="entry name" value="FAD-DEPENDENT URATE HYDROXYLASE"/>
    <property type="match status" value="1"/>
</dbReference>
<sequence>MRGWTGGTAPIRLRAAAGAQQGPCHPQPEKPVSLDLLEARLRQDLAMLNLPSANWVPPRPDGALDVLVLGGGMLGLSASFALQRLGIARHRVLEAAPAGQEGPWVTYARMLTLRSPKHLVGPAQDLPSLTFRAWHTAQHGEAGWEALGKIPRAMWMDYLVWLRRVLALPVTNGITATRIRPGRDGVVAVQTDREGLILTRRLVLATGRDGLGGPRLPDWMPARQGPRIRHSKDPIDFAALAGQVVAVVGASASAVDNAATALEHGAAEVHLLVRRAALPVLNRFKSMVHAGFTHGMPGLDDATRLAILMAAFEGSVAPPRESLLRLAAHPGFRLHLATPVLGVAEEAAGVTLTLPGGPMRVAMLILGTGFAIDLSRRPELADLAPHVRLWADAVEVPGGLGEFATYPYLGPGFEFQPRGGARTGWVGRVHAFNISAIASLGLISGDIPGVGDGARRLAESIARSLFVEDAAHHLAAVRGYSDRELLGDEIPPAALVGG</sequence>